<evidence type="ECO:0000259" key="11">
    <source>
        <dbReference type="PROSITE" id="PS50936"/>
    </source>
</evidence>
<dbReference type="PROSITE" id="PS51721">
    <property type="entry name" value="G_CP"/>
    <property type="match status" value="1"/>
</dbReference>
<comment type="function">
    <text evidence="10">One of several proteins that assist in the late maturation steps of the functional core of the 30S ribosomal subunit. Helps release RbfA from mature subunits. May play a role in the assembly of ribosomal proteins into the subunit. Circularly permuted GTPase that catalyzes slow GTP hydrolysis, GTPase activity is stimulated by the 30S ribosomal subunit.</text>
</comment>
<feature type="binding site" evidence="10">
    <location>
        <begin position="205"/>
        <end position="213"/>
    </location>
    <ligand>
        <name>GTP</name>
        <dbReference type="ChEBI" id="CHEBI:37565"/>
    </ligand>
</feature>
<dbReference type="PROSITE" id="PS50936">
    <property type="entry name" value="ENGC_GTPASE"/>
    <property type="match status" value="1"/>
</dbReference>
<keyword evidence="4 10" id="KW-0699">rRNA-binding</keyword>
<dbReference type="InterPro" id="IPR010914">
    <property type="entry name" value="RsgA_GTPase_dom"/>
</dbReference>
<feature type="binding site" evidence="10">
    <location>
        <position position="290"/>
    </location>
    <ligand>
        <name>Zn(2+)</name>
        <dbReference type="ChEBI" id="CHEBI:29105"/>
    </ligand>
</feature>
<dbReference type="EMBL" id="JAUIYO010000019">
    <property type="protein sequence ID" value="MFK2827019.1"/>
    <property type="molecule type" value="Genomic_DNA"/>
</dbReference>
<keyword evidence="6 10" id="KW-0378">Hydrolase</keyword>
<proteinExistence type="inferred from homology"/>
<dbReference type="InterPro" id="IPR004881">
    <property type="entry name" value="Ribosome_biogen_GTPase_RsgA"/>
</dbReference>
<dbReference type="CDD" id="cd01854">
    <property type="entry name" value="YjeQ_EngC"/>
    <property type="match status" value="1"/>
</dbReference>
<evidence type="ECO:0000256" key="2">
    <source>
        <dbReference type="ARBA" id="ARBA00022517"/>
    </source>
</evidence>
<comment type="subunit">
    <text evidence="10">Monomer. Associates with 30S ribosomal subunit, binds 16S rRNA.</text>
</comment>
<dbReference type="SUPFAM" id="SSF50249">
    <property type="entry name" value="Nucleic acid-binding proteins"/>
    <property type="match status" value="1"/>
</dbReference>
<dbReference type="InterPro" id="IPR027417">
    <property type="entry name" value="P-loop_NTPase"/>
</dbReference>
<dbReference type="NCBIfam" id="TIGR00157">
    <property type="entry name" value="ribosome small subunit-dependent GTPase A"/>
    <property type="match status" value="1"/>
</dbReference>
<comment type="caution">
    <text evidence="13">The sequence shown here is derived from an EMBL/GenBank/DDBJ whole genome shotgun (WGS) entry which is preliminary data.</text>
</comment>
<comment type="cofactor">
    <cofactor evidence="10">
        <name>Zn(2+)</name>
        <dbReference type="ChEBI" id="CHEBI:29105"/>
    </cofactor>
    <text evidence="10">Binds 1 zinc ion per subunit.</text>
</comment>
<dbReference type="RefSeq" id="WP_404318914.1">
    <property type="nucleotide sequence ID" value="NZ_JAUIYO010000019.1"/>
</dbReference>
<dbReference type="EC" id="3.6.1.-" evidence="10"/>
<gene>
    <name evidence="10 13" type="primary">rsgA</name>
    <name evidence="13" type="ORF">QYG89_15305</name>
</gene>
<dbReference type="PANTHER" id="PTHR32120:SF10">
    <property type="entry name" value="SMALL RIBOSOMAL SUBUNIT BIOGENESIS GTPASE RSGA"/>
    <property type="match status" value="1"/>
</dbReference>
<feature type="binding site" evidence="10">
    <location>
        <begin position="153"/>
        <end position="156"/>
    </location>
    <ligand>
        <name>GTP</name>
        <dbReference type="ChEBI" id="CHEBI:37565"/>
    </ligand>
</feature>
<feature type="binding site" evidence="10">
    <location>
        <position position="283"/>
    </location>
    <ligand>
        <name>Zn(2+)</name>
        <dbReference type="ChEBI" id="CHEBI:29105"/>
    </ligand>
</feature>
<keyword evidence="3 10" id="KW-0479">Metal-binding</keyword>
<dbReference type="Gene3D" id="3.40.50.300">
    <property type="entry name" value="P-loop containing nucleotide triphosphate hydrolases"/>
    <property type="match status" value="1"/>
</dbReference>
<keyword evidence="5 10" id="KW-0547">Nucleotide-binding</keyword>
<sequence>MKLNNIHMKNLGLTEKFIQESKIYKDLFIGRVSSQYKNLYKVITEKGEITAEISGKFRHSVIEMSEYPAVGDFVMVDRTDNSQGNGIIHHILTRKSVFARKAAGSKEDIQIVATNIDTVFVCMSLNNDFNLRRLERYISIAWDSGAIPVIVLTKSDLCKEIGVRLNEISSIAIGVEVLVTTSTSDEGYQSLKRYLSSGNTIAFIGSSGVGKSTLINCLLGQNRLDTNGIRSDDKGRHTTTTRELIMLPNAGVVIDTPGMRELGIISADLTKSFTDIDELASNCRFNDCTHKNEPNCAVQKAIKDGSLLVERLESYWKLKREAKYDSLNSKMIEKEKITEMFSGMGGIKNARKFIREQNNKKRR</sequence>
<evidence type="ECO:0000259" key="12">
    <source>
        <dbReference type="PROSITE" id="PS51721"/>
    </source>
</evidence>
<evidence type="ECO:0000256" key="3">
    <source>
        <dbReference type="ARBA" id="ARBA00022723"/>
    </source>
</evidence>
<evidence type="ECO:0000256" key="7">
    <source>
        <dbReference type="ARBA" id="ARBA00022833"/>
    </source>
</evidence>
<accession>A0ABW8ID17</accession>
<dbReference type="SUPFAM" id="SSF52540">
    <property type="entry name" value="P-loop containing nucleoside triphosphate hydrolases"/>
    <property type="match status" value="1"/>
</dbReference>
<comment type="subcellular location">
    <subcellularLocation>
        <location evidence="10">Cytoplasm</location>
    </subcellularLocation>
</comment>
<feature type="binding site" evidence="10">
    <location>
        <position position="296"/>
    </location>
    <ligand>
        <name>Zn(2+)</name>
        <dbReference type="ChEBI" id="CHEBI:29105"/>
    </ligand>
</feature>
<keyword evidence="9 10" id="KW-0342">GTP-binding</keyword>
<evidence type="ECO:0000256" key="6">
    <source>
        <dbReference type="ARBA" id="ARBA00022801"/>
    </source>
</evidence>
<keyword evidence="8 10" id="KW-0694">RNA-binding</keyword>
<keyword evidence="1 10" id="KW-0963">Cytoplasm</keyword>
<feature type="domain" description="CP-type G" evidence="12">
    <location>
        <begin position="106"/>
        <end position="262"/>
    </location>
</feature>
<name>A0ABW8ID17_9BACI</name>
<keyword evidence="2 10" id="KW-0690">Ribosome biogenesis</keyword>
<evidence type="ECO:0000256" key="4">
    <source>
        <dbReference type="ARBA" id="ARBA00022730"/>
    </source>
</evidence>
<feature type="domain" description="EngC GTPase" evidence="11">
    <location>
        <begin position="114"/>
        <end position="260"/>
    </location>
</feature>
<dbReference type="PANTHER" id="PTHR32120">
    <property type="entry name" value="SMALL RIBOSOMAL SUBUNIT BIOGENESIS GTPASE RSGA"/>
    <property type="match status" value="1"/>
</dbReference>
<evidence type="ECO:0000313" key="14">
    <source>
        <dbReference type="Proteomes" id="UP001619911"/>
    </source>
</evidence>
<evidence type="ECO:0000256" key="5">
    <source>
        <dbReference type="ARBA" id="ARBA00022741"/>
    </source>
</evidence>
<organism evidence="13 14">
    <name type="scientific">Bacillus lumedeiriae</name>
    <dbReference type="NCBI Taxonomy" id="3058829"/>
    <lineage>
        <taxon>Bacteria</taxon>
        <taxon>Bacillati</taxon>
        <taxon>Bacillota</taxon>
        <taxon>Bacilli</taxon>
        <taxon>Bacillales</taxon>
        <taxon>Bacillaceae</taxon>
        <taxon>Bacillus</taxon>
    </lineage>
</organism>
<feature type="binding site" evidence="10">
    <location>
        <position position="288"/>
    </location>
    <ligand>
        <name>Zn(2+)</name>
        <dbReference type="ChEBI" id="CHEBI:29105"/>
    </ligand>
</feature>
<protein>
    <recommendedName>
        <fullName evidence="10">Small ribosomal subunit biogenesis GTPase RsgA</fullName>
        <ecNumber evidence="10">3.6.1.-</ecNumber>
    </recommendedName>
</protein>
<dbReference type="Gene3D" id="2.40.50.140">
    <property type="entry name" value="Nucleic acid-binding proteins"/>
    <property type="match status" value="1"/>
</dbReference>
<reference evidence="13 14" key="1">
    <citation type="submission" date="2023-07" db="EMBL/GenBank/DDBJ databases">
        <title>Bacillus lucianemedeirus sp. nov, a new species isolated from an immunobiological production facility.</title>
        <authorList>
            <person name="Costa L.V."/>
            <person name="Miranda R.V.S.L."/>
            <person name="Brandao M.L.L."/>
            <person name="Reis C.M.F."/>
            <person name="Frazao A.M."/>
            <person name="Cruz F.V."/>
            <person name="Baio P.V.P."/>
            <person name="Veras J.F.C."/>
            <person name="Ramos J.N."/>
            <person name="Vieira V."/>
        </authorList>
    </citation>
    <scope>NUCLEOTIDE SEQUENCE [LARGE SCALE GENOMIC DNA]</scope>
    <source>
        <strain evidence="13 14">B190/17</strain>
    </source>
</reference>
<dbReference type="Gene3D" id="1.10.40.50">
    <property type="entry name" value="Probable gtpase engc, domain 3"/>
    <property type="match status" value="1"/>
</dbReference>
<keyword evidence="14" id="KW-1185">Reference proteome</keyword>
<dbReference type="InterPro" id="IPR030378">
    <property type="entry name" value="G_CP_dom"/>
</dbReference>
<dbReference type="InterPro" id="IPR012340">
    <property type="entry name" value="NA-bd_OB-fold"/>
</dbReference>
<evidence type="ECO:0000256" key="8">
    <source>
        <dbReference type="ARBA" id="ARBA00022884"/>
    </source>
</evidence>
<dbReference type="Pfam" id="PF03193">
    <property type="entry name" value="RsgA_GTPase"/>
    <property type="match status" value="1"/>
</dbReference>
<evidence type="ECO:0000256" key="10">
    <source>
        <dbReference type="HAMAP-Rule" id="MF_01820"/>
    </source>
</evidence>
<evidence type="ECO:0000313" key="13">
    <source>
        <dbReference type="EMBL" id="MFK2827019.1"/>
    </source>
</evidence>
<dbReference type="Proteomes" id="UP001619911">
    <property type="component" value="Unassembled WGS sequence"/>
</dbReference>
<dbReference type="HAMAP" id="MF_01820">
    <property type="entry name" value="GTPase_RsgA"/>
    <property type="match status" value="1"/>
</dbReference>
<evidence type="ECO:0000256" key="9">
    <source>
        <dbReference type="ARBA" id="ARBA00023134"/>
    </source>
</evidence>
<comment type="similarity">
    <text evidence="10">Belongs to the TRAFAC class YlqF/YawG GTPase family. RsgA subfamily.</text>
</comment>
<evidence type="ECO:0000256" key="1">
    <source>
        <dbReference type="ARBA" id="ARBA00022490"/>
    </source>
</evidence>
<keyword evidence="7 10" id="KW-0862">Zinc</keyword>